<evidence type="ECO:0000256" key="3">
    <source>
        <dbReference type="SAM" id="SignalP"/>
    </source>
</evidence>
<reference evidence="5" key="3">
    <citation type="submission" date="2025-09" db="UniProtKB">
        <authorList>
            <consortium name="Ensembl"/>
        </authorList>
    </citation>
    <scope>IDENTIFICATION</scope>
</reference>
<feature type="domain" description="Laminin N-terminal" evidence="4">
    <location>
        <begin position="21"/>
        <end position="100"/>
    </location>
</feature>
<keyword evidence="2" id="KW-0424">Laminin EGF-like domain</keyword>
<keyword evidence="1" id="KW-1015">Disulfide bond</keyword>
<evidence type="ECO:0000256" key="1">
    <source>
        <dbReference type="ARBA" id="ARBA00023157"/>
    </source>
</evidence>
<keyword evidence="3" id="KW-0732">Signal</keyword>
<dbReference type="PROSITE" id="PS51117">
    <property type="entry name" value="LAMININ_NTER"/>
    <property type="match status" value="1"/>
</dbReference>
<dbReference type="AlphaFoldDB" id="A0A8C5GTJ8"/>
<dbReference type="Ensembl" id="ENSGWIT00000038321.1">
    <property type="protein sequence ID" value="ENSGWIP00000035141.1"/>
    <property type="gene ID" value="ENSGWIG00000018198.1"/>
</dbReference>
<name>A0A8C5GTJ8_GOUWI</name>
<evidence type="ECO:0000313" key="5">
    <source>
        <dbReference type="Ensembl" id="ENSGWIP00000035141.1"/>
    </source>
</evidence>
<dbReference type="Proteomes" id="UP000694680">
    <property type="component" value="Chromosome 5"/>
</dbReference>
<dbReference type="Gene3D" id="2.60.120.260">
    <property type="entry name" value="Galactose-binding domain-like"/>
    <property type="match status" value="1"/>
</dbReference>
<evidence type="ECO:0000256" key="2">
    <source>
        <dbReference type="ARBA" id="ARBA00023292"/>
    </source>
</evidence>
<organism evidence="5 6">
    <name type="scientific">Gouania willdenowi</name>
    <name type="common">Blunt-snouted clingfish</name>
    <name type="synonym">Lepadogaster willdenowi</name>
    <dbReference type="NCBI Taxonomy" id="441366"/>
    <lineage>
        <taxon>Eukaryota</taxon>
        <taxon>Metazoa</taxon>
        <taxon>Chordata</taxon>
        <taxon>Craniata</taxon>
        <taxon>Vertebrata</taxon>
        <taxon>Euteleostomi</taxon>
        <taxon>Actinopterygii</taxon>
        <taxon>Neopterygii</taxon>
        <taxon>Teleostei</taxon>
        <taxon>Neoteleostei</taxon>
        <taxon>Acanthomorphata</taxon>
        <taxon>Ovalentaria</taxon>
        <taxon>Blenniimorphae</taxon>
        <taxon>Blenniiformes</taxon>
        <taxon>Gobiesocoidei</taxon>
        <taxon>Gobiesocidae</taxon>
        <taxon>Gobiesocinae</taxon>
        <taxon>Gouania</taxon>
    </lineage>
</organism>
<feature type="signal peptide" evidence="3">
    <location>
        <begin position="1"/>
        <end position="16"/>
    </location>
</feature>
<proteinExistence type="predicted"/>
<accession>A0A8C5GTJ8</accession>
<protein>
    <recommendedName>
        <fullName evidence="4">Laminin N-terminal domain-containing protein</fullName>
    </recommendedName>
</protein>
<evidence type="ECO:0000313" key="6">
    <source>
        <dbReference type="Proteomes" id="UP000694680"/>
    </source>
</evidence>
<keyword evidence="6" id="KW-1185">Reference proteome</keyword>
<sequence length="100" mass="10797">IISFFFLCTLAVITDAQRDCSRGACYPPSGDLLLGRSDQFTSSSTCGLTGSEVYCTPYEQVHPSCSAVMEESGFESQTGVLQSHHDCSLSHVTHLLSGWT</sequence>
<reference evidence="5" key="1">
    <citation type="submission" date="2020-06" db="EMBL/GenBank/DDBJ databases">
        <authorList>
            <consortium name="Wellcome Sanger Institute Data Sharing"/>
        </authorList>
    </citation>
    <scope>NUCLEOTIDE SEQUENCE [LARGE SCALE GENOMIC DNA]</scope>
</reference>
<dbReference type="InterPro" id="IPR008211">
    <property type="entry name" value="Laminin_N"/>
</dbReference>
<reference evidence="5" key="2">
    <citation type="submission" date="2025-08" db="UniProtKB">
        <authorList>
            <consortium name="Ensembl"/>
        </authorList>
    </citation>
    <scope>IDENTIFICATION</scope>
</reference>
<feature type="chain" id="PRO_5034216089" description="Laminin N-terminal domain-containing protein" evidence="3">
    <location>
        <begin position="17"/>
        <end position="100"/>
    </location>
</feature>
<evidence type="ECO:0000259" key="4">
    <source>
        <dbReference type="PROSITE" id="PS51117"/>
    </source>
</evidence>